<accession>A0ABV3J5S0</accession>
<sequence length="139" mass="14724">MLLLAVPVTACLLLVKAVRALVTRRLTHRNGAGAWAEGAGWLLCCAVLAYGVGVGFMFLTPWPDWCPVVKVNDGPDPSAAPPHPRVENGWFPLKARCVSDVQTPVDFIPAAVNPALLGSLAGAAGCASMSVWRRRRPVA</sequence>
<protein>
    <recommendedName>
        <fullName evidence="4">Integral membrane protein</fullName>
    </recommendedName>
</protein>
<keyword evidence="1" id="KW-0812">Transmembrane</keyword>
<evidence type="ECO:0000313" key="3">
    <source>
        <dbReference type="Proteomes" id="UP001552479"/>
    </source>
</evidence>
<name>A0ABV3J5S0_9ACTN</name>
<dbReference type="Proteomes" id="UP001552479">
    <property type="component" value="Unassembled WGS sequence"/>
</dbReference>
<proteinExistence type="predicted"/>
<evidence type="ECO:0000313" key="2">
    <source>
        <dbReference type="EMBL" id="MEV4928055.1"/>
    </source>
</evidence>
<reference evidence="2 3" key="1">
    <citation type="submission" date="2024-06" db="EMBL/GenBank/DDBJ databases">
        <title>The Natural Products Discovery Center: Release of the First 8490 Sequenced Strains for Exploring Actinobacteria Biosynthetic Diversity.</title>
        <authorList>
            <person name="Kalkreuter E."/>
            <person name="Kautsar S.A."/>
            <person name="Yang D."/>
            <person name="Bader C.D."/>
            <person name="Teijaro C.N."/>
            <person name="Fluegel L."/>
            <person name="Davis C.M."/>
            <person name="Simpson J.R."/>
            <person name="Lauterbach L."/>
            <person name="Steele A.D."/>
            <person name="Gui C."/>
            <person name="Meng S."/>
            <person name="Li G."/>
            <person name="Viehrig K."/>
            <person name="Ye F."/>
            <person name="Su P."/>
            <person name="Kiefer A.F."/>
            <person name="Nichols A."/>
            <person name="Cepeda A.J."/>
            <person name="Yan W."/>
            <person name="Fan B."/>
            <person name="Jiang Y."/>
            <person name="Adhikari A."/>
            <person name="Zheng C.-J."/>
            <person name="Schuster L."/>
            <person name="Cowan T.M."/>
            <person name="Smanski M.J."/>
            <person name="Chevrette M.G."/>
            <person name="De Carvalho L.P.S."/>
            <person name="Shen B."/>
        </authorList>
    </citation>
    <scope>NUCLEOTIDE SEQUENCE [LARGE SCALE GENOMIC DNA]</scope>
    <source>
        <strain evidence="2 3">NPDC053791</strain>
    </source>
</reference>
<gene>
    <name evidence="2" type="ORF">AB0L03_35500</name>
</gene>
<dbReference type="RefSeq" id="WP_366091042.1">
    <property type="nucleotide sequence ID" value="NZ_JBFASG010000072.1"/>
</dbReference>
<keyword evidence="1" id="KW-0472">Membrane</keyword>
<evidence type="ECO:0000256" key="1">
    <source>
        <dbReference type="SAM" id="Phobius"/>
    </source>
</evidence>
<organism evidence="2 3">
    <name type="scientific">Streptomyces roseoverticillatus</name>
    <dbReference type="NCBI Taxonomy" id="66429"/>
    <lineage>
        <taxon>Bacteria</taxon>
        <taxon>Bacillati</taxon>
        <taxon>Actinomycetota</taxon>
        <taxon>Actinomycetes</taxon>
        <taxon>Kitasatosporales</taxon>
        <taxon>Streptomycetaceae</taxon>
        <taxon>Streptomyces</taxon>
    </lineage>
</organism>
<keyword evidence="3" id="KW-1185">Reference proteome</keyword>
<comment type="caution">
    <text evidence="2">The sequence shown here is derived from an EMBL/GenBank/DDBJ whole genome shotgun (WGS) entry which is preliminary data.</text>
</comment>
<feature type="transmembrane region" description="Helical" evidence="1">
    <location>
        <begin position="39"/>
        <end position="60"/>
    </location>
</feature>
<dbReference type="EMBL" id="JBFASG010000072">
    <property type="protein sequence ID" value="MEV4928055.1"/>
    <property type="molecule type" value="Genomic_DNA"/>
</dbReference>
<evidence type="ECO:0008006" key="4">
    <source>
        <dbReference type="Google" id="ProtNLM"/>
    </source>
</evidence>
<keyword evidence="1" id="KW-1133">Transmembrane helix</keyword>